<evidence type="ECO:0000256" key="1">
    <source>
        <dbReference type="ARBA" id="ARBA00009369"/>
    </source>
</evidence>
<keyword evidence="8" id="KW-1185">Reference proteome</keyword>
<keyword evidence="5" id="KW-1133">Transmembrane helix</keyword>
<dbReference type="NCBIfam" id="NF010532">
    <property type="entry name" value="PRK13922.9-3"/>
    <property type="match status" value="1"/>
</dbReference>
<dbReference type="Proteomes" id="UP000029614">
    <property type="component" value="Unassembled WGS sequence"/>
</dbReference>
<evidence type="ECO:0000313" key="8">
    <source>
        <dbReference type="Proteomes" id="UP000029614"/>
    </source>
</evidence>
<keyword evidence="3" id="KW-0133">Cell shape</keyword>
<dbReference type="AlphaFoldDB" id="A0A096B1F1"/>
<dbReference type="GO" id="GO:0005886">
    <property type="term" value="C:plasma membrane"/>
    <property type="evidence" value="ECO:0007669"/>
    <property type="project" value="TreeGrafter"/>
</dbReference>
<comment type="similarity">
    <text evidence="1">Belongs to the MreC family.</text>
</comment>
<name>A0A096B1F1_9BACT</name>
<dbReference type="InterPro" id="IPR042175">
    <property type="entry name" value="Cell/Rod_MreC_2"/>
</dbReference>
<dbReference type="RefSeq" id="WP_019035782.1">
    <property type="nucleotide sequence ID" value="NZ_JRNU01000005.1"/>
</dbReference>
<keyword evidence="5" id="KW-0812">Transmembrane</keyword>
<keyword evidence="5" id="KW-0472">Membrane</keyword>
<gene>
    <name evidence="7" type="ORF">HMPREF9302_01730</name>
</gene>
<accession>A0A096B1F1</accession>
<dbReference type="PANTHER" id="PTHR34138">
    <property type="entry name" value="CELL SHAPE-DETERMINING PROTEIN MREC"/>
    <property type="match status" value="1"/>
</dbReference>
<evidence type="ECO:0000313" key="7">
    <source>
        <dbReference type="EMBL" id="KGF52885.1"/>
    </source>
</evidence>
<reference evidence="7 8" key="1">
    <citation type="submission" date="2014-07" db="EMBL/GenBank/DDBJ databases">
        <authorList>
            <person name="McCorrison J."/>
            <person name="Sanka R."/>
            <person name="Torralba M."/>
            <person name="Gillis M."/>
            <person name="Haft D.H."/>
            <person name="Methe B."/>
            <person name="Sutton G."/>
            <person name="Nelson K.E."/>
        </authorList>
    </citation>
    <scope>NUCLEOTIDE SEQUENCE [LARGE SCALE GENOMIC DNA]</scope>
    <source>
        <strain evidence="7 8">DNF00058</strain>
    </source>
</reference>
<evidence type="ECO:0000256" key="5">
    <source>
        <dbReference type="SAM" id="Phobius"/>
    </source>
</evidence>
<evidence type="ECO:0000256" key="4">
    <source>
        <dbReference type="ARBA" id="ARBA00032089"/>
    </source>
</evidence>
<proteinExistence type="inferred from homology"/>
<organism evidence="7 8">
    <name type="scientific">Prevotella amnii DNF00058</name>
    <dbReference type="NCBI Taxonomy" id="1401066"/>
    <lineage>
        <taxon>Bacteria</taxon>
        <taxon>Pseudomonadati</taxon>
        <taxon>Bacteroidota</taxon>
        <taxon>Bacteroidia</taxon>
        <taxon>Bacteroidales</taxon>
        <taxon>Prevotellaceae</taxon>
        <taxon>Prevotella</taxon>
    </lineage>
</organism>
<sequence>MHNLIEFLAKYRHWFLFVVLEVFSLILLFRFNDYQGSVWFTTANYISGTVYDVSSKISSFFTLTKVNEGLTRRNLLLEQENKELYAKLYDKTKDTAYLKRGQYRFLTKYKMILAKVVDNSLTKTDNFITINKGTSDGVHKDMGVACGNGVVGVVYLAGSHYSVLIPVLNSKSNISCSIQGRNYFGYLHWRGGASDIAYLDDVPRHAKFNLGDRVVTSGYSSIFPAGILVGKIKHVYNSEDGLSYRLAIKLSTDFGNLRDVCVLDDASIKERLEVMQAAIDSIKPLERQGTTQKTN</sequence>
<evidence type="ECO:0000256" key="2">
    <source>
        <dbReference type="ARBA" id="ARBA00013855"/>
    </source>
</evidence>
<dbReference type="InterPro" id="IPR055342">
    <property type="entry name" value="MreC_beta-barrel_core"/>
</dbReference>
<dbReference type="Gene3D" id="2.40.10.340">
    <property type="entry name" value="Rod shape-determining protein MreC, domain 1"/>
    <property type="match status" value="1"/>
</dbReference>
<dbReference type="Pfam" id="PF04085">
    <property type="entry name" value="MreC"/>
    <property type="match status" value="1"/>
</dbReference>
<comment type="caution">
    <text evidence="7">The sequence shown here is derived from an EMBL/GenBank/DDBJ whole genome shotgun (WGS) entry which is preliminary data.</text>
</comment>
<feature type="domain" description="Rod shape-determining protein MreC beta-barrel core" evidence="6">
    <location>
        <begin position="116"/>
        <end position="263"/>
    </location>
</feature>
<dbReference type="InterPro" id="IPR042177">
    <property type="entry name" value="Cell/Rod_1"/>
</dbReference>
<evidence type="ECO:0000256" key="3">
    <source>
        <dbReference type="ARBA" id="ARBA00022960"/>
    </source>
</evidence>
<dbReference type="PANTHER" id="PTHR34138:SF1">
    <property type="entry name" value="CELL SHAPE-DETERMINING PROTEIN MREC"/>
    <property type="match status" value="1"/>
</dbReference>
<evidence type="ECO:0000259" key="6">
    <source>
        <dbReference type="Pfam" id="PF04085"/>
    </source>
</evidence>
<dbReference type="GO" id="GO:0008360">
    <property type="term" value="P:regulation of cell shape"/>
    <property type="evidence" value="ECO:0007669"/>
    <property type="project" value="UniProtKB-KW"/>
</dbReference>
<dbReference type="OrthoDB" id="9811827at2"/>
<protein>
    <recommendedName>
        <fullName evidence="2">Cell shape-determining protein MreC</fullName>
    </recommendedName>
    <alternativeName>
        <fullName evidence="4">Cell shape protein MreC</fullName>
    </alternativeName>
</protein>
<dbReference type="InterPro" id="IPR007221">
    <property type="entry name" value="MreC"/>
</dbReference>
<dbReference type="EMBL" id="JRNU01000005">
    <property type="protein sequence ID" value="KGF52885.1"/>
    <property type="molecule type" value="Genomic_DNA"/>
</dbReference>
<dbReference type="Gene3D" id="2.40.10.350">
    <property type="entry name" value="Rod shape-determining protein MreC, domain 2"/>
    <property type="match status" value="1"/>
</dbReference>
<feature type="transmembrane region" description="Helical" evidence="5">
    <location>
        <begin position="12"/>
        <end position="31"/>
    </location>
</feature>